<reference evidence="1 2" key="1">
    <citation type="journal article" date="2012" name="J. Bacteriol.">
        <title>Genome Sequence of Nitratireductor pacificus Type Strain pht-3B.</title>
        <authorList>
            <person name="Lai Q."/>
            <person name="Li G."/>
            <person name="Shao Z."/>
        </authorList>
    </citation>
    <scope>NUCLEOTIDE SEQUENCE [LARGE SCALE GENOMIC DNA]</scope>
    <source>
        <strain evidence="2">pht-3B</strain>
    </source>
</reference>
<evidence type="ECO:0000313" key="2">
    <source>
        <dbReference type="Proteomes" id="UP000006786"/>
    </source>
</evidence>
<dbReference type="EMBL" id="AMRM01000024">
    <property type="protein sequence ID" value="EKF17446.1"/>
    <property type="molecule type" value="Genomic_DNA"/>
</dbReference>
<sequence length="143" mass="15396">MHSWVAMLDGESTFLNADLVLCSDEDIAGFSGGLVEQGFLLLFNGPWEGGPGAYRSVLELDHPADDAHFVPVIENMLAVLEALSGDRRRLWDGLVARELDLGFEAGGATPDRSWRLPQALVARIAAAGLDLTVTIYTRSSDAP</sequence>
<dbReference type="AlphaFoldDB" id="K2M5M6"/>
<organism evidence="1 2">
    <name type="scientific">Nitratireductor pacificus pht-3B</name>
    <dbReference type="NCBI Taxonomy" id="391937"/>
    <lineage>
        <taxon>Bacteria</taxon>
        <taxon>Pseudomonadati</taxon>
        <taxon>Pseudomonadota</taxon>
        <taxon>Alphaproteobacteria</taxon>
        <taxon>Hyphomicrobiales</taxon>
        <taxon>Phyllobacteriaceae</taxon>
        <taxon>Nitratireductor</taxon>
    </lineage>
</organism>
<keyword evidence="2" id="KW-1185">Reference proteome</keyword>
<protein>
    <recommendedName>
        <fullName evidence="3">DUF4279 domain-containing protein</fullName>
    </recommendedName>
</protein>
<comment type="caution">
    <text evidence="1">The sequence shown here is derived from an EMBL/GenBank/DDBJ whole genome shotgun (WGS) entry which is preliminary data.</text>
</comment>
<proteinExistence type="predicted"/>
<name>K2M5M6_9HYPH</name>
<dbReference type="PATRIC" id="fig|391937.3.peg.3716"/>
<accession>K2M5M6</accession>
<dbReference type="Proteomes" id="UP000006786">
    <property type="component" value="Unassembled WGS sequence"/>
</dbReference>
<evidence type="ECO:0000313" key="1">
    <source>
        <dbReference type="EMBL" id="EKF17446.1"/>
    </source>
</evidence>
<gene>
    <name evidence="1" type="ORF">NA2_18076</name>
</gene>
<evidence type="ECO:0008006" key="3">
    <source>
        <dbReference type="Google" id="ProtNLM"/>
    </source>
</evidence>